<dbReference type="InterPro" id="IPR038109">
    <property type="entry name" value="DNA_bind_recomb_sf"/>
</dbReference>
<keyword evidence="3" id="KW-0233">DNA recombination</keyword>
<dbReference type="InterPro" id="IPR011109">
    <property type="entry name" value="DNA_bind_recombinase_dom"/>
</dbReference>
<organism evidence="8 9">
    <name type="scientific">Paenibacillus alvei</name>
    <name type="common">Bacillus alvei</name>
    <dbReference type="NCBI Taxonomy" id="44250"/>
    <lineage>
        <taxon>Bacteria</taxon>
        <taxon>Bacillati</taxon>
        <taxon>Bacillota</taxon>
        <taxon>Bacilli</taxon>
        <taxon>Bacillales</taxon>
        <taxon>Paenibacillaceae</taxon>
        <taxon>Paenibacillus</taxon>
    </lineage>
</organism>
<name>A0ABT4H1W1_PAEAL</name>
<dbReference type="SUPFAM" id="SSF53041">
    <property type="entry name" value="Resolvase-like"/>
    <property type="match status" value="1"/>
</dbReference>
<proteinExistence type="predicted"/>
<dbReference type="Pfam" id="PF13408">
    <property type="entry name" value="Zn_ribbon_recom"/>
    <property type="match status" value="1"/>
</dbReference>
<dbReference type="Gene3D" id="3.40.50.1390">
    <property type="entry name" value="Resolvase, N-terminal catalytic domain"/>
    <property type="match status" value="1"/>
</dbReference>
<keyword evidence="5" id="KW-0175">Coiled coil</keyword>
<dbReference type="Pfam" id="PF07508">
    <property type="entry name" value="Recombinase"/>
    <property type="match status" value="1"/>
</dbReference>
<comment type="caution">
    <text evidence="8">The sequence shown here is derived from an EMBL/GenBank/DDBJ whole genome shotgun (WGS) entry which is preliminary data.</text>
</comment>
<evidence type="ECO:0000256" key="2">
    <source>
        <dbReference type="ARBA" id="ARBA00023125"/>
    </source>
</evidence>
<dbReference type="Gene3D" id="3.90.1750.20">
    <property type="entry name" value="Putative Large Serine Recombinase, Chain B, Domain 2"/>
    <property type="match status" value="1"/>
</dbReference>
<gene>
    <name evidence="8" type="ORF">M5X12_19050</name>
</gene>
<feature type="domain" description="Recombinase" evidence="7">
    <location>
        <begin position="158"/>
        <end position="278"/>
    </location>
</feature>
<evidence type="ECO:0000259" key="6">
    <source>
        <dbReference type="PROSITE" id="PS51736"/>
    </source>
</evidence>
<dbReference type="PROSITE" id="PS00397">
    <property type="entry name" value="RECOMBINASES_1"/>
    <property type="match status" value="1"/>
</dbReference>
<feature type="active site" description="O-(5'-phospho-DNA)-serine intermediate" evidence="4">
    <location>
        <position position="10"/>
    </location>
</feature>
<sequence>MRVAAYIRVSTDEQADKGNSLSEQQERLILYCKGMLWNEPVMYIDDGYSAKDLKRPAIQRLLNDVRQNKYDVVVTSKLDRFCRNLLDLLQSIKLLEQHDCSFVSASERLDTTSGPVGKMVMQQLGSFAEFERARISERVKDNMLPLAKKTSKALTRPCYGLDVVNGYYEINKSEAEFANLMFDLGEDGYGHRKIAQILNERGSRTKKGYLWDQTSVKRLMQNPALAGMKIYNKRMNRDGKTVIRPMSEWVIRENNHPAVIQLERFLRVNEIMKYRSKAHKHADSETYLLTGVLKCRHCGRNMKGSTSRHKTKYGKYTYYRYICASYVSGYGCFYHAVHRDDIENLIIKEIQMLGQKSNAEIKVASPKNQHDKVRDLENQLAKISKKMQKQIEAYENELISAEDLKLARQRVESEREDISTRLSKLKEEKPNSQNIVKHANNLMNDITGIDRIKAKNAIRSLIAQIEIENGESISITWNSCV</sequence>
<protein>
    <submittedName>
        <fullName evidence="8">Recombinase family protein</fullName>
    </submittedName>
</protein>
<dbReference type="InterPro" id="IPR025827">
    <property type="entry name" value="Zn_ribbon_recom_dom"/>
</dbReference>
<evidence type="ECO:0000256" key="5">
    <source>
        <dbReference type="SAM" id="Coils"/>
    </source>
</evidence>
<dbReference type="PROSITE" id="PS51736">
    <property type="entry name" value="RECOMBINASES_3"/>
    <property type="match status" value="1"/>
</dbReference>
<keyword evidence="1" id="KW-0229">DNA integration</keyword>
<evidence type="ECO:0000259" key="7">
    <source>
        <dbReference type="PROSITE" id="PS51737"/>
    </source>
</evidence>
<dbReference type="InterPro" id="IPR050639">
    <property type="entry name" value="SSR_resolvase"/>
</dbReference>
<feature type="coiled-coil region" evidence="5">
    <location>
        <begin position="373"/>
        <end position="428"/>
    </location>
</feature>
<evidence type="ECO:0000256" key="3">
    <source>
        <dbReference type="ARBA" id="ARBA00023172"/>
    </source>
</evidence>
<evidence type="ECO:0000256" key="1">
    <source>
        <dbReference type="ARBA" id="ARBA00022908"/>
    </source>
</evidence>
<dbReference type="RefSeq" id="WP_005552126.1">
    <property type="nucleotide sequence ID" value="NZ_JAMDLX010000274.1"/>
</dbReference>
<dbReference type="PANTHER" id="PTHR30461">
    <property type="entry name" value="DNA-INVERTASE FROM LAMBDOID PROPHAGE"/>
    <property type="match status" value="1"/>
</dbReference>
<keyword evidence="9" id="KW-1185">Reference proteome</keyword>
<dbReference type="CDD" id="cd03768">
    <property type="entry name" value="SR_ResInv"/>
    <property type="match status" value="1"/>
</dbReference>
<keyword evidence="2" id="KW-0238">DNA-binding</keyword>
<dbReference type="GeneID" id="94489080"/>
<dbReference type="PANTHER" id="PTHR30461:SF23">
    <property type="entry name" value="DNA RECOMBINASE-RELATED"/>
    <property type="match status" value="1"/>
</dbReference>
<dbReference type="SMART" id="SM00857">
    <property type="entry name" value="Resolvase"/>
    <property type="match status" value="1"/>
</dbReference>
<evidence type="ECO:0000313" key="9">
    <source>
        <dbReference type="Proteomes" id="UP001527181"/>
    </source>
</evidence>
<dbReference type="Pfam" id="PF00239">
    <property type="entry name" value="Resolvase"/>
    <property type="match status" value="1"/>
</dbReference>
<dbReference type="Proteomes" id="UP001527181">
    <property type="component" value="Unassembled WGS sequence"/>
</dbReference>
<dbReference type="InterPro" id="IPR006118">
    <property type="entry name" value="Recombinase_CS"/>
</dbReference>
<reference evidence="8 9" key="1">
    <citation type="submission" date="2022-05" db="EMBL/GenBank/DDBJ databases">
        <title>Genome Sequencing of Bee-Associated Microbes.</title>
        <authorList>
            <person name="Dunlap C."/>
        </authorList>
    </citation>
    <scope>NUCLEOTIDE SEQUENCE [LARGE SCALE GENOMIC DNA]</scope>
    <source>
        <strain evidence="8 9">NRRL B-04010</strain>
    </source>
</reference>
<evidence type="ECO:0000313" key="8">
    <source>
        <dbReference type="EMBL" id="MCY9762636.1"/>
    </source>
</evidence>
<evidence type="ECO:0000256" key="4">
    <source>
        <dbReference type="PROSITE-ProRule" id="PRU10137"/>
    </source>
</evidence>
<accession>A0ABT4H1W1</accession>
<dbReference type="PROSITE" id="PS51737">
    <property type="entry name" value="RECOMBINASE_DNA_BIND"/>
    <property type="match status" value="1"/>
</dbReference>
<feature type="domain" description="Resolvase/invertase-type recombinase catalytic" evidence="6">
    <location>
        <begin position="2"/>
        <end position="150"/>
    </location>
</feature>
<dbReference type="InterPro" id="IPR006119">
    <property type="entry name" value="Resolv_N"/>
</dbReference>
<dbReference type="EMBL" id="JAMDNP010000039">
    <property type="protein sequence ID" value="MCY9762636.1"/>
    <property type="molecule type" value="Genomic_DNA"/>
</dbReference>
<dbReference type="InterPro" id="IPR036162">
    <property type="entry name" value="Resolvase-like_N_sf"/>
</dbReference>